<reference evidence="2" key="1">
    <citation type="journal article" date="2019" name="Int. J. Syst. Evol. Microbiol.">
        <title>The Global Catalogue of Microorganisms (GCM) 10K type strain sequencing project: providing services to taxonomists for standard genome sequencing and annotation.</title>
        <authorList>
            <consortium name="The Broad Institute Genomics Platform"/>
            <consortium name="The Broad Institute Genome Sequencing Center for Infectious Disease"/>
            <person name="Wu L."/>
            <person name="Ma J."/>
        </authorList>
    </citation>
    <scope>NUCLEOTIDE SEQUENCE [LARGE SCALE GENOMIC DNA]</scope>
    <source>
        <strain evidence="2">JCM 16034</strain>
    </source>
</reference>
<dbReference type="Pfam" id="PF04237">
    <property type="entry name" value="YjbR"/>
    <property type="match status" value="1"/>
</dbReference>
<comment type="caution">
    <text evidence="1">The sequence shown here is derived from an EMBL/GenBank/DDBJ whole genome shotgun (WGS) entry which is preliminary data.</text>
</comment>
<name>A0ABP5NQB8_9MICC</name>
<accession>A0ABP5NQB8</accession>
<evidence type="ECO:0008006" key="3">
    <source>
        <dbReference type="Google" id="ProtNLM"/>
    </source>
</evidence>
<dbReference type="SUPFAM" id="SSF142906">
    <property type="entry name" value="YjbR-like"/>
    <property type="match status" value="1"/>
</dbReference>
<dbReference type="Proteomes" id="UP001500432">
    <property type="component" value="Unassembled WGS sequence"/>
</dbReference>
<organism evidence="1 2">
    <name type="scientific">Sinomonas flava</name>
    <dbReference type="NCBI Taxonomy" id="496857"/>
    <lineage>
        <taxon>Bacteria</taxon>
        <taxon>Bacillati</taxon>
        <taxon>Actinomycetota</taxon>
        <taxon>Actinomycetes</taxon>
        <taxon>Micrococcales</taxon>
        <taxon>Micrococcaceae</taxon>
        <taxon>Sinomonas</taxon>
    </lineage>
</organism>
<dbReference type="InterPro" id="IPR058532">
    <property type="entry name" value="YjbR/MT2646/Rv2570-like"/>
</dbReference>
<gene>
    <name evidence="1" type="ORF">GCM10009849_27540</name>
</gene>
<dbReference type="EMBL" id="BAAAQW010000008">
    <property type="protein sequence ID" value="GAA2201782.1"/>
    <property type="molecule type" value="Genomic_DNA"/>
</dbReference>
<evidence type="ECO:0000313" key="2">
    <source>
        <dbReference type="Proteomes" id="UP001500432"/>
    </source>
</evidence>
<protein>
    <recommendedName>
        <fullName evidence="3">MmcQ/YjbR family DNA-binding protein</fullName>
    </recommendedName>
</protein>
<sequence length="104" mass="11705">MATEEDVRALCLALPGVTERPSWNQPAWFAKTLFARIWEPGVVTLKTEEREALAATDPETFYWEIPHHVGSPQLVLVRLGRISRDELAEMVEESYRIAGGPGKD</sequence>
<dbReference type="InterPro" id="IPR038056">
    <property type="entry name" value="YjbR-like_sf"/>
</dbReference>
<dbReference type="Gene3D" id="3.90.1150.30">
    <property type="match status" value="1"/>
</dbReference>
<dbReference type="RefSeq" id="WP_344300332.1">
    <property type="nucleotide sequence ID" value="NZ_BAAAQW010000008.1"/>
</dbReference>
<keyword evidence="2" id="KW-1185">Reference proteome</keyword>
<evidence type="ECO:0000313" key="1">
    <source>
        <dbReference type="EMBL" id="GAA2201782.1"/>
    </source>
</evidence>
<proteinExistence type="predicted"/>